<gene>
    <name evidence="2" type="ORF">V1478_009237</name>
</gene>
<proteinExistence type="predicted"/>
<feature type="non-terminal residue" evidence="2">
    <location>
        <position position="130"/>
    </location>
</feature>
<organism evidence="2 3">
    <name type="scientific">Vespula squamosa</name>
    <name type="common">Southern yellow jacket</name>
    <name type="synonym">Wasp</name>
    <dbReference type="NCBI Taxonomy" id="30214"/>
    <lineage>
        <taxon>Eukaryota</taxon>
        <taxon>Metazoa</taxon>
        <taxon>Ecdysozoa</taxon>
        <taxon>Arthropoda</taxon>
        <taxon>Hexapoda</taxon>
        <taxon>Insecta</taxon>
        <taxon>Pterygota</taxon>
        <taxon>Neoptera</taxon>
        <taxon>Endopterygota</taxon>
        <taxon>Hymenoptera</taxon>
        <taxon>Apocrita</taxon>
        <taxon>Aculeata</taxon>
        <taxon>Vespoidea</taxon>
        <taxon>Vespidae</taxon>
        <taxon>Vespinae</taxon>
        <taxon>Vespula</taxon>
    </lineage>
</organism>
<evidence type="ECO:0000256" key="1">
    <source>
        <dbReference type="SAM" id="MobiDB-lite"/>
    </source>
</evidence>
<name>A0ABD2AP29_VESSQ</name>
<dbReference type="Proteomes" id="UP001607302">
    <property type="component" value="Unassembled WGS sequence"/>
</dbReference>
<protein>
    <submittedName>
        <fullName evidence="2">Uncharacterized protein</fullName>
    </submittedName>
</protein>
<dbReference type="AlphaFoldDB" id="A0ABD2AP29"/>
<feature type="region of interest" description="Disordered" evidence="1">
    <location>
        <begin position="48"/>
        <end position="75"/>
    </location>
</feature>
<comment type="caution">
    <text evidence="2">The sequence shown here is derived from an EMBL/GenBank/DDBJ whole genome shotgun (WGS) entry which is preliminary data.</text>
</comment>
<reference evidence="2 3" key="1">
    <citation type="journal article" date="2024" name="Ann. Entomol. Soc. Am.">
        <title>Genomic analyses of the southern and eastern yellowjacket wasps (Hymenoptera: Vespidae) reveal evolutionary signatures of social life.</title>
        <authorList>
            <person name="Catto M.A."/>
            <person name="Caine P.B."/>
            <person name="Orr S.E."/>
            <person name="Hunt B.G."/>
            <person name="Goodisman M.A.D."/>
        </authorList>
    </citation>
    <scope>NUCLEOTIDE SEQUENCE [LARGE SCALE GENOMIC DNA]</scope>
    <source>
        <strain evidence="2">233</strain>
        <tissue evidence="2">Head and thorax</tissue>
    </source>
</reference>
<feature type="compositionally biased region" description="Gly residues" evidence="1">
    <location>
        <begin position="54"/>
        <end position="71"/>
    </location>
</feature>
<dbReference type="EMBL" id="JAUDFV010000141">
    <property type="protein sequence ID" value="KAL2722374.1"/>
    <property type="molecule type" value="Genomic_DNA"/>
</dbReference>
<accession>A0ABD2AP29</accession>
<evidence type="ECO:0000313" key="2">
    <source>
        <dbReference type="EMBL" id="KAL2722374.1"/>
    </source>
</evidence>
<evidence type="ECO:0000313" key="3">
    <source>
        <dbReference type="Proteomes" id="UP001607302"/>
    </source>
</evidence>
<sequence length="130" mass="14671">MKADWSVQPERREDDVLFIVCVGINQIWKSIIPIFPSGPPPFTRKRIDLSRGGRSVGGSNGNGGGGGGGGDGRMEDENHRWVLLVAIIVTRIGGNTTQQPQHQHQHQHQHQQQELQYWQRWLYSLHPTCT</sequence>
<keyword evidence="3" id="KW-1185">Reference proteome</keyword>